<dbReference type="OrthoDB" id="5298141at2"/>
<dbReference type="InterPro" id="IPR050595">
    <property type="entry name" value="Bact_response_regulator"/>
</dbReference>
<protein>
    <submittedName>
        <fullName evidence="4">Response regulator receiver domain-containing protein</fullName>
    </submittedName>
</protein>
<gene>
    <name evidence="4" type="ORF">SAMN06296036_13240</name>
</gene>
<dbReference type="EMBL" id="FWZT01000032">
    <property type="protein sequence ID" value="SMF78236.1"/>
    <property type="molecule type" value="Genomic_DNA"/>
</dbReference>
<dbReference type="InterPro" id="IPR011006">
    <property type="entry name" value="CheY-like_superfamily"/>
</dbReference>
<dbReference type="PANTHER" id="PTHR44591">
    <property type="entry name" value="STRESS RESPONSE REGULATOR PROTEIN 1"/>
    <property type="match status" value="1"/>
</dbReference>
<dbReference type="PROSITE" id="PS50110">
    <property type="entry name" value="RESPONSE_REGULATORY"/>
    <property type="match status" value="1"/>
</dbReference>
<dbReference type="PANTHER" id="PTHR44591:SF3">
    <property type="entry name" value="RESPONSE REGULATORY DOMAIN-CONTAINING PROTEIN"/>
    <property type="match status" value="1"/>
</dbReference>
<dbReference type="GO" id="GO:0000160">
    <property type="term" value="P:phosphorelay signal transduction system"/>
    <property type="evidence" value="ECO:0007669"/>
    <property type="project" value="InterPro"/>
</dbReference>
<dbReference type="Pfam" id="PF00072">
    <property type="entry name" value="Response_reg"/>
    <property type="match status" value="1"/>
</dbReference>
<evidence type="ECO:0000313" key="4">
    <source>
        <dbReference type="EMBL" id="SMF78236.1"/>
    </source>
</evidence>
<evidence type="ECO:0000256" key="1">
    <source>
        <dbReference type="ARBA" id="ARBA00022553"/>
    </source>
</evidence>
<evidence type="ECO:0000256" key="2">
    <source>
        <dbReference type="PROSITE-ProRule" id="PRU00169"/>
    </source>
</evidence>
<accession>A0A1Y6CTI6</accession>
<dbReference type="STRING" id="1513793.SAMN06296036_13240"/>
<dbReference type="RefSeq" id="WP_132325335.1">
    <property type="nucleotide sequence ID" value="NZ_FWZT01000032.1"/>
</dbReference>
<dbReference type="Gene3D" id="3.40.50.2300">
    <property type="match status" value="1"/>
</dbReference>
<name>A0A1Y6CTI6_9BACT</name>
<evidence type="ECO:0000259" key="3">
    <source>
        <dbReference type="PROSITE" id="PS50110"/>
    </source>
</evidence>
<dbReference type="InterPro" id="IPR001789">
    <property type="entry name" value="Sig_transdc_resp-reg_receiver"/>
</dbReference>
<proteinExistence type="predicted"/>
<reference evidence="5" key="1">
    <citation type="submission" date="2017-04" db="EMBL/GenBank/DDBJ databases">
        <authorList>
            <person name="Varghese N."/>
            <person name="Submissions S."/>
        </authorList>
    </citation>
    <scope>NUCLEOTIDE SEQUENCE [LARGE SCALE GENOMIC DNA]</scope>
    <source>
        <strain evidence="5">RKEM611</strain>
    </source>
</reference>
<dbReference type="Gene3D" id="1.10.287.130">
    <property type="match status" value="1"/>
</dbReference>
<feature type="domain" description="Response regulatory" evidence="3">
    <location>
        <begin position="6"/>
        <end position="122"/>
    </location>
</feature>
<keyword evidence="1 2" id="KW-0597">Phosphoprotein</keyword>
<evidence type="ECO:0000313" key="5">
    <source>
        <dbReference type="Proteomes" id="UP000192907"/>
    </source>
</evidence>
<sequence length="214" mass="23973">MAENPVILVVDDNEIQRGMMKARLLKKEYEVIEASSGSDALKIIDSSKIDLVLLDLNMPGIDGHEVLDEVRKTFTSIQLPIIMVTAEEDPDTIISSFEKGANDYILKQISFKIALQRINTQLKLKVLAEESAKSQKIEAINAMIVTYNHEINNPLAIAYGNLGSDFSKFDETKFNRTLQALERIKDLVAKIQTLDASDVEYSSYTSKSKMLKIS</sequence>
<dbReference type="AlphaFoldDB" id="A0A1Y6CTI6"/>
<keyword evidence="5" id="KW-1185">Reference proteome</keyword>
<dbReference type="Proteomes" id="UP000192907">
    <property type="component" value="Unassembled WGS sequence"/>
</dbReference>
<organism evidence="4 5">
    <name type="scientific">Pseudobacteriovorax antillogorgiicola</name>
    <dbReference type="NCBI Taxonomy" id="1513793"/>
    <lineage>
        <taxon>Bacteria</taxon>
        <taxon>Pseudomonadati</taxon>
        <taxon>Bdellovibrionota</taxon>
        <taxon>Oligoflexia</taxon>
        <taxon>Oligoflexales</taxon>
        <taxon>Pseudobacteriovoracaceae</taxon>
        <taxon>Pseudobacteriovorax</taxon>
    </lineage>
</organism>
<dbReference type="CDD" id="cd17574">
    <property type="entry name" value="REC_OmpR"/>
    <property type="match status" value="1"/>
</dbReference>
<feature type="modified residue" description="4-aspartylphosphate" evidence="2">
    <location>
        <position position="55"/>
    </location>
</feature>
<dbReference type="SUPFAM" id="SSF52172">
    <property type="entry name" value="CheY-like"/>
    <property type="match status" value="1"/>
</dbReference>
<dbReference type="SMART" id="SM00448">
    <property type="entry name" value="REC"/>
    <property type="match status" value="1"/>
</dbReference>